<feature type="compositionally biased region" description="Polar residues" evidence="3">
    <location>
        <begin position="441"/>
        <end position="462"/>
    </location>
</feature>
<keyword evidence="6" id="KW-1185">Reference proteome</keyword>
<dbReference type="AlphaFoldDB" id="A0AAV0Z7U0"/>
<evidence type="ECO:0000256" key="2">
    <source>
        <dbReference type="ARBA" id="ARBA00012169"/>
    </source>
</evidence>
<reference evidence="5 6" key="1">
    <citation type="submission" date="2023-01" db="EMBL/GenBank/DDBJ databases">
        <authorList>
            <person name="Kreplak J."/>
        </authorList>
    </citation>
    <scope>NUCLEOTIDE SEQUENCE [LARGE SCALE GENOMIC DNA]</scope>
</reference>
<dbReference type="InterPro" id="IPR042236">
    <property type="entry name" value="PI3K_accessory_sf"/>
</dbReference>
<dbReference type="InterPro" id="IPR016024">
    <property type="entry name" value="ARM-type_fold"/>
</dbReference>
<dbReference type="PROSITE" id="PS51545">
    <property type="entry name" value="PIK_HELICAL"/>
    <property type="match status" value="1"/>
</dbReference>
<dbReference type="Pfam" id="PF00613">
    <property type="entry name" value="PI3Ka"/>
    <property type="match status" value="1"/>
</dbReference>
<dbReference type="InterPro" id="IPR001263">
    <property type="entry name" value="PI3K_accessory_dom"/>
</dbReference>
<dbReference type="GO" id="GO:0004430">
    <property type="term" value="F:1-phosphatidylinositol 4-kinase activity"/>
    <property type="evidence" value="ECO:0007669"/>
    <property type="project" value="TreeGrafter"/>
</dbReference>
<accession>A0AAV0Z7U0</accession>
<dbReference type="GO" id="GO:0046854">
    <property type="term" value="P:phosphatidylinositol phosphate biosynthetic process"/>
    <property type="evidence" value="ECO:0007669"/>
    <property type="project" value="InterPro"/>
</dbReference>
<dbReference type="Gene3D" id="3.30.1010.10">
    <property type="entry name" value="Phosphatidylinositol 3-kinase Catalytic Subunit, Chain A, domain 4"/>
    <property type="match status" value="1"/>
</dbReference>
<evidence type="ECO:0000256" key="3">
    <source>
        <dbReference type="SAM" id="MobiDB-lite"/>
    </source>
</evidence>
<dbReference type="Gene3D" id="1.25.40.70">
    <property type="entry name" value="Phosphatidylinositol 3-kinase, accessory domain (PIK)"/>
    <property type="match status" value="1"/>
</dbReference>
<feature type="domain" description="PIK helical" evidence="4">
    <location>
        <begin position="1"/>
        <end position="84"/>
    </location>
</feature>
<dbReference type="PANTHER" id="PTHR10048:SF15">
    <property type="entry name" value="PHOSPHATIDYLINOSITOL 4-KINASE ALPHA"/>
    <property type="match status" value="1"/>
</dbReference>
<dbReference type="GO" id="GO:0005886">
    <property type="term" value="C:plasma membrane"/>
    <property type="evidence" value="ECO:0007669"/>
    <property type="project" value="TreeGrafter"/>
</dbReference>
<evidence type="ECO:0000256" key="1">
    <source>
        <dbReference type="ARBA" id="ARBA00006209"/>
    </source>
</evidence>
<feature type="region of interest" description="Disordered" evidence="3">
    <location>
        <begin position="428"/>
        <end position="501"/>
    </location>
</feature>
<gene>
    <name evidence="5" type="ORF">VFH_I151880</name>
</gene>
<dbReference type="SUPFAM" id="SSF48371">
    <property type="entry name" value="ARM repeat"/>
    <property type="match status" value="1"/>
</dbReference>
<proteinExistence type="inferred from homology"/>
<dbReference type="InterPro" id="IPR015433">
    <property type="entry name" value="PI3/4_kinase"/>
</dbReference>
<sequence>MAYVLRVLESYPPERVTFFMPQLVQILRHDDGKLVEGYLLRAAQRNDIFAHILIWHLQGETVPEAGKDPNSVKNGSFLELLPAVRQHIIDGFNPKALDIFKREFDFFDKVTSISGVLYPLPKEERRAGIKRELEKIELDGEDLYLPTATTKLVTGIQVDSGIPLQSAANPNPVLRFPAPQPTSFNLHSLRQSSNLIIEPSSETLRLHQRSSSLFATTSQPLPLHSVPSLHPKLKSALEDMGISSLFPVQVAVWHNSGRILLLVWVKGLTVYMSFKSRCVNMPLRINLHSRAAGTTGHQATRNWVASIIKEKLKACPDYKPKDIVNDIKQEYGIQLNYFQAGKDGSISTQLTFVQHFNFPSGSSTLISIAYSHCTDQHQLVQPLLLHVSPIQSSNNSVTPSVSQSFSSPPCPLSTTKIFTFLTSQSSNSQLNPLTHKPCQANGENSSQLSDSTPVFTFPNNLTIPPHLSTPTQDSPPTPPSFYGSHNLSAKTPKSSIRQPRTHVFFTKIHHQKEETT</sequence>
<protein>
    <recommendedName>
        <fullName evidence="2">1-phosphatidylinositol 4-kinase</fullName>
        <ecNumber evidence="2">2.7.1.67</ecNumber>
    </recommendedName>
</protein>
<dbReference type="Proteomes" id="UP001157006">
    <property type="component" value="Chromosome 1S"/>
</dbReference>
<dbReference type="GO" id="GO:0005737">
    <property type="term" value="C:cytoplasm"/>
    <property type="evidence" value="ECO:0007669"/>
    <property type="project" value="TreeGrafter"/>
</dbReference>
<comment type="similarity">
    <text evidence="1">Belongs to the PI3/PI4-kinase family. Type III PI4K subfamily.</text>
</comment>
<dbReference type="PANTHER" id="PTHR10048">
    <property type="entry name" value="PHOSPHATIDYLINOSITOL KINASE"/>
    <property type="match status" value="1"/>
</dbReference>
<dbReference type="GO" id="GO:0048015">
    <property type="term" value="P:phosphatidylinositol-mediated signaling"/>
    <property type="evidence" value="ECO:0007669"/>
    <property type="project" value="TreeGrafter"/>
</dbReference>
<evidence type="ECO:0000259" key="4">
    <source>
        <dbReference type="PROSITE" id="PS51545"/>
    </source>
</evidence>
<dbReference type="EC" id="2.7.1.67" evidence="2"/>
<dbReference type="EMBL" id="OX451735">
    <property type="protein sequence ID" value="CAI8594655.1"/>
    <property type="molecule type" value="Genomic_DNA"/>
</dbReference>
<name>A0AAV0Z7U0_VICFA</name>
<feature type="compositionally biased region" description="Polar residues" evidence="3">
    <location>
        <begin position="483"/>
        <end position="498"/>
    </location>
</feature>
<evidence type="ECO:0000313" key="5">
    <source>
        <dbReference type="EMBL" id="CAI8594655.1"/>
    </source>
</evidence>
<evidence type="ECO:0000313" key="6">
    <source>
        <dbReference type="Proteomes" id="UP001157006"/>
    </source>
</evidence>
<organism evidence="5 6">
    <name type="scientific">Vicia faba</name>
    <name type="common">Broad bean</name>
    <name type="synonym">Faba vulgaris</name>
    <dbReference type="NCBI Taxonomy" id="3906"/>
    <lineage>
        <taxon>Eukaryota</taxon>
        <taxon>Viridiplantae</taxon>
        <taxon>Streptophyta</taxon>
        <taxon>Embryophyta</taxon>
        <taxon>Tracheophyta</taxon>
        <taxon>Spermatophyta</taxon>
        <taxon>Magnoliopsida</taxon>
        <taxon>eudicotyledons</taxon>
        <taxon>Gunneridae</taxon>
        <taxon>Pentapetalae</taxon>
        <taxon>rosids</taxon>
        <taxon>fabids</taxon>
        <taxon>Fabales</taxon>
        <taxon>Fabaceae</taxon>
        <taxon>Papilionoideae</taxon>
        <taxon>50 kb inversion clade</taxon>
        <taxon>NPAAA clade</taxon>
        <taxon>Hologalegina</taxon>
        <taxon>IRL clade</taxon>
        <taxon>Fabeae</taxon>
        <taxon>Vicia</taxon>
    </lineage>
</organism>